<evidence type="ECO:0000313" key="7">
    <source>
        <dbReference type="EMBL" id="REL25914.1"/>
    </source>
</evidence>
<keyword evidence="1" id="KW-0677">Repeat</keyword>
<evidence type="ECO:0000313" key="8">
    <source>
        <dbReference type="Proteomes" id="UP000256478"/>
    </source>
</evidence>
<evidence type="ECO:0000256" key="5">
    <source>
        <dbReference type="SAM" id="MobiDB-lite"/>
    </source>
</evidence>
<organism evidence="7 8">
    <name type="scientific">Thalassotalea euphylliae</name>
    <dbReference type="NCBI Taxonomy" id="1655234"/>
    <lineage>
        <taxon>Bacteria</taxon>
        <taxon>Pseudomonadati</taxon>
        <taxon>Pseudomonadota</taxon>
        <taxon>Gammaproteobacteria</taxon>
        <taxon>Alteromonadales</taxon>
        <taxon>Colwelliaceae</taxon>
        <taxon>Thalassotalea</taxon>
    </lineage>
</organism>
<dbReference type="InterPro" id="IPR003593">
    <property type="entry name" value="AAA+_ATPase"/>
</dbReference>
<feature type="compositionally biased region" description="Polar residues" evidence="5">
    <location>
        <begin position="290"/>
        <end position="299"/>
    </location>
</feature>
<gene>
    <name evidence="7" type="ORF">DXX93_04610</name>
</gene>
<name>A0A3E0TMY9_9GAMM</name>
<dbReference type="Pfam" id="PF00005">
    <property type="entry name" value="ABC_tran"/>
    <property type="match status" value="2"/>
</dbReference>
<feature type="domain" description="ABC transporter" evidence="6">
    <location>
        <begin position="4"/>
        <end position="238"/>
    </location>
</feature>
<dbReference type="InterPro" id="IPR003439">
    <property type="entry name" value="ABC_transporter-like_ATP-bd"/>
</dbReference>
<dbReference type="SMART" id="SM00382">
    <property type="entry name" value="AAA"/>
    <property type="match status" value="2"/>
</dbReference>
<dbReference type="PANTHER" id="PTHR19211:SF6">
    <property type="entry name" value="BLL7188 PROTEIN"/>
    <property type="match status" value="1"/>
</dbReference>
<dbReference type="OrthoDB" id="9808609at2"/>
<comment type="caution">
    <text evidence="7">The sequence shown here is derived from an EMBL/GenBank/DDBJ whole genome shotgun (WGS) entry which is preliminary data.</text>
</comment>
<dbReference type="SUPFAM" id="SSF52540">
    <property type="entry name" value="P-loop containing nucleoside triphosphate hydrolases"/>
    <property type="match status" value="2"/>
</dbReference>
<proteinExistence type="predicted"/>
<dbReference type="Proteomes" id="UP000256478">
    <property type="component" value="Unassembled WGS sequence"/>
</dbReference>
<feature type="region of interest" description="Disordered" evidence="5">
    <location>
        <begin position="286"/>
        <end position="330"/>
    </location>
</feature>
<dbReference type="AlphaFoldDB" id="A0A3E0TMY9"/>
<keyword evidence="3 7" id="KW-0067">ATP-binding</keyword>
<evidence type="ECO:0000256" key="3">
    <source>
        <dbReference type="ARBA" id="ARBA00022840"/>
    </source>
</evidence>
<dbReference type="InterPro" id="IPR027417">
    <property type="entry name" value="P-loop_NTPase"/>
</dbReference>
<dbReference type="Gene3D" id="3.40.50.300">
    <property type="entry name" value="P-loop containing nucleotide triphosphate hydrolases"/>
    <property type="match status" value="2"/>
</dbReference>
<feature type="coiled-coil region" evidence="4">
    <location>
        <begin position="226"/>
        <end position="264"/>
    </location>
</feature>
<dbReference type="EMBL" id="QUOU01000001">
    <property type="protein sequence ID" value="REL25914.1"/>
    <property type="molecule type" value="Genomic_DNA"/>
</dbReference>
<dbReference type="PANTHER" id="PTHR19211">
    <property type="entry name" value="ATP-BINDING TRANSPORT PROTEIN-RELATED"/>
    <property type="match status" value="1"/>
</dbReference>
<dbReference type="GO" id="GO:0016887">
    <property type="term" value="F:ATP hydrolysis activity"/>
    <property type="evidence" value="ECO:0007669"/>
    <property type="project" value="InterPro"/>
</dbReference>
<evidence type="ECO:0000256" key="1">
    <source>
        <dbReference type="ARBA" id="ARBA00022737"/>
    </source>
</evidence>
<reference evidence="7 8" key="1">
    <citation type="submission" date="2018-08" db="EMBL/GenBank/DDBJ databases">
        <title>Thalassotalea euphylliae genome.</title>
        <authorList>
            <person name="Summers S."/>
            <person name="Rice S.A."/>
            <person name="Freckelton M.L."/>
            <person name="Nedved B.T."/>
            <person name="Hadfield M.G."/>
        </authorList>
    </citation>
    <scope>NUCLEOTIDE SEQUENCE [LARGE SCALE GENOMIC DNA]</scope>
    <source>
        <strain evidence="7 8">H1</strain>
    </source>
</reference>
<keyword evidence="4" id="KW-0175">Coiled coil</keyword>
<keyword evidence="2" id="KW-0547">Nucleotide-binding</keyword>
<evidence type="ECO:0000259" key="6">
    <source>
        <dbReference type="PROSITE" id="PS50893"/>
    </source>
</evidence>
<evidence type="ECO:0000256" key="2">
    <source>
        <dbReference type="ARBA" id="ARBA00022741"/>
    </source>
</evidence>
<sequence length="522" mass="57882">MPELQAYNISYRFDNGETLFENLSCSLTQRRVGLVGRNGIGKSLLASIISGERLPSSGTVTPPNSYAVYSQQASELLDSELSIAEYLGVSQVLTAINNIESGDCDGKWFEIVGEQWHLPALLAQQLLKLGLPQDPNFPCAKLSGGQLARIQLWQLLKSDMQLLILDEPSNHLDESAKQWLINAIDNFAGTVLLISHDRTLLREMNEIWELSRTGLNVYGGNYDFYAEQKQTELLAIERQLAQLNKAQKKLATQAQLNREKAEQRAAQGNRLRRGGSQSKILLDFKKGKASASTASRNKSAQARQRQLQSQTQELSQKHEQNSPQKLHIATQQSSSHKAISILDGVLPFGNQQSIALQVFANNKFHLKGCNGSGKSTLLKVILGEVPLTQGELMVNTPVYYLDQHFGVIQDELSMLTNIMTLCEGMTETDARTLLAGIGFRRDTVYRIGRELSGGEKMKLAVLVISHQAHQPFLLLDEPDNHLDLASKKMLAKALCDYNGGFVLISHDSDFAKESGVSCEYRL</sequence>
<evidence type="ECO:0000256" key="4">
    <source>
        <dbReference type="SAM" id="Coils"/>
    </source>
</evidence>
<accession>A0A3E0TMY9</accession>
<feature type="compositionally biased region" description="Low complexity" evidence="5">
    <location>
        <begin position="300"/>
        <end position="314"/>
    </location>
</feature>
<feature type="compositionally biased region" description="Polar residues" evidence="5">
    <location>
        <begin position="321"/>
        <end position="330"/>
    </location>
</feature>
<dbReference type="InterPro" id="IPR050611">
    <property type="entry name" value="ABCF"/>
</dbReference>
<dbReference type="PROSITE" id="PS50893">
    <property type="entry name" value="ABC_TRANSPORTER_2"/>
    <property type="match status" value="1"/>
</dbReference>
<protein>
    <submittedName>
        <fullName evidence="7">ABC transporter ATP-binding protein</fullName>
    </submittedName>
</protein>
<dbReference type="GO" id="GO:0005524">
    <property type="term" value="F:ATP binding"/>
    <property type="evidence" value="ECO:0007669"/>
    <property type="project" value="UniProtKB-KW"/>
</dbReference>